<dbReference type="InterPro" id="IPR050155">
    <property type="entry name" value="HAD-like_hydrolase_sf"/>
</dbReference>
<dbReference type="InterPro" id="IPR041492">
    <property type="entry name" value="HAD_2"/>
</dbReference>
<dbReference type="NCBIfam" id="TIGR01549">
    <property type="entry name" value="HAD-SF-IA-v1"/>
    <property type="match status" value="1"/>
</dbReference>
<dbReference type="AlphaFoldDB" id="A0A1L6RC02"/>
<proteinExistence type="predicted"/>
<dbReference type="InterPro" id="IPR023214">
    <property type="entry name" value="HAD_sf"/>
</dbReference>
<dbReference type="KEGG" id="wjo:FOL01_1225"/>
<sequence length="209" mass="23526">MKTVIFDVDGTLLSTESMYMQSLIQTFRDRGIEKSYEEVYKIFGLPSLDGLIKLGVENPEEMQLAWQSHYHDFWHEVNLFDGITEMLAQLNLNSKQLGIVTSNTPEEFANHSSDFDFVKYFDDFVFAGQTPNMKPAADPILKSLENLDADGTMAMYIGDSVHDMQAAHNAGIKFGMAAWGVRDQSVFNNQADVIFDTPSALVTYVLKSK</sequence>
<protein>
    <submittedName>
        <fullName evidence="1">Haloacid dehalogenase-like hydrolase</fullName>
    </submittedName>
</protein>
<dbReference type="Gene3D" id="3.40.50.1000">
    <property type="entry name" value="HAD superfamily/HAD-like"/>
    <property type="match status" value="1"/>
</dbReference>
<dbReference type="GO" id="GO:0006281">
    <property type="term" value="P:DNA repair"/>
    <property type="evidence" value="ECO:0007669"/>
    <property type="project" value="TreeGrafter"/>
</dbReference>
<dbReference type="SFLD" id="SFLDG01135">
    <property type="entry name" value="C1.5.6:_HAD__Beta-PGM__Phospha"/>
    <property type="match status" value="1"/>
</dbReference>
<accession>A0A1L6RC02</accession>
<dbReference type="InterPro" id="IPR006439">
    <property type="entry name" value="HAD-SF_hydro_IA"/>
</dbReference>
<dbReference type="InterPro" id="IPR036412">
    <property type="entry name" value="HAD-like_sf"/>
</dbReference>
<dbReference type="Proteomes" id="UP000185473">
    <property type="component" value="Chromosome"/>
</dbReference>
<dbReference type="Gene3D" id="1.10.150.240">
    <property type="entry name" value="Putative phosphatase, domain 2"/>
    <property type="match status" value="1"/>
</dbReference>
<name>A0A1L6RC02_9LACO</name>
<evidence type="ECO:0000313" key="1">
    <source>
        <dbReference type="EMBL" id="APS42084.1"/>
    </source>
</evidence>
<dbReference type="STRING" id="1631871.FOL01_1225"/>
<dbReference type="PANTHER" id="PTHR43434">
    <property type="entry name" value="PHOSPHOGLYCOLATE PHOSPHATASE"/>
    <property type="match status" value="1"/>
</dbReference>
<dbReference type="EMBL" id="CP014332">
    <property type="protein sequence ID" value="APS42084.1"/>
    <property type="molecule type" value="Genomic_DNA"/>
</dbReference>
<dbReference type="SUPFAM" id="SSF56784">
    <property type="entry name" value="HAD-like"/>
    <property type="match status" value="1"/>
</dbReference>
<dbReference type="GO" id="GO:0005829">
    <property type="term" value="C:cytosol"/>
    <property type="evidence" value="ECO:0007669"/>
    <property type="project" value="TreeGrafter"/>
</dbReference>
<dbReference type="OrthoDB" id="9792518at2"/>
<dbReference type="SFLD" id="SFLDG01129">
    <property type="entry name" value="C1.5:_HAD__Beta-PGM__Phosphata"/>
    <property type="match status" value="1"/>
</dbReference>
<dbReference type="SFLD" id="SFLDS00003">
    <property type="entry name" value="Haloacid_Dehalogenase"/>
    <property type="match status" value="1"/>
</dbReference>
<reference evidence="1 2" key="1">
    <citation type="submission" date="2016-02" db="EMBL/GenBank/DDBJ databases">
        <title>Complete Genome Sequence of Weissella jogaejeotgali FOL01.</title>
        <authorList>
            <person name="Lee J.-H."/>
            <person name="Ku H.-J."/>
        </authorList>
    </citation>
    <scope>NUCLEOTIDE SEQUENCE [LARGE SCALE GENOMIC DNA]</scope>
    <source>
        <strain evidence="1 2">FOL01</strain>
    </source>
</reference>
<dbReference type="Pfam" id="PF13419">
    <property type="entry name" value="HAD_2"/>
    <property type="match status" value="1"/>
</dbReference>
<dbReference type="PANTHER" id="PTHR43434:SF1">
    <property type="entry name" value="PHOSPHOGLYCOLATE PHOSPHATASE"/>
    <property type="match status" value="1"/>
</dbReference>
<gene>
    <name evidence="1" type="ORF">FOL01_1225</name>
</gene>
<evidence type="ECO:0000313" key="2">
    <source>
        <dbReference type="Proteomes" id="UP000185473"/>
    </source>
</evidence>
<dbReference type="InterPro" id="IPR023198">
    <property type="entry name" value="PGP-like_dom2"/>
</dbReference>
<organism evidence="1 2">
    <name type="scientific">Weissella jogaejeotgali</name>
    <dbReference type="NCBI Taxonomy" id="1631871"/>
    <lineage>
        <taxon>Bacteria</taxon>
        <taxon>Bacillati</taxon>
        <taxon>Bacillota</taxon>
        <taxon>Bacilli</taxon>
        <taxon>Lactobacillales</taxon>
        <taxon>Lactobacillaceae</taxon>
        <taxon>Weissella</taxon>
    </lineage>
</organism>
<dbReference type="GO" id="GO:0008967">
    <property type="term" value="F:phosphoglycolate phosphatase activity"/>
    <property type="evidence" value="ECO:0007669"/>
    <property type="project" value="TreeGrafter"/>
</dbReference>
<keyword evidence="2" id="KW-1185">Reference proteome</keyword>
<keyword evidence="1" id="KW-0378">Hydrolase</keyword>
<dbReference type="RefSeq" id="WP_075269863.1">
    <property type="nucleotide sequence ID" value="NZ_CP014332.1"/>
</dbReference>